<name>A0A9P8UXI1_9PEZI</name>
<dbReference type="InterPro" id="IPR027417">
    <property type="entry name" value="P-loop_NTPase"/>
</dbReference>
<keyword evidence="5" id="KW-1185">Reference proteome</keyword>
<dbReference type="Pfam" id="PF13374">
    <property type="entry name" value="TPR_10"/>
    <property type="match status" value="3"/>
</dbReference>
<dbReference type="Pfam" id="PF13424">
    <property type="entry name" value="TPR_12"/>
    <property type="match status" value="2"/>
</dbReference>
<sequence>MRLLQCDDTGAYSLTPDLPSDDVPPYAILSHTWGPDEVVFADLAKAPGDWQHKDGYGKIRFCAEQARQHGLRYFWVDTCCIDKSDAIELQTAINSMFRWYRDAKRCYVYLSDVSKPAAFGQHHTLTLWEEAFRKSRWFTRGWTLQELIAPKTVDFYSKEEVWLGDKRSLEALIRDITGIPSNALRGTPLADFTISEREAWVRDRQTKYDEDVAYSLLGIFGVYLLPNYGEGRDNAQRRLREEVQKVVKGTGMNDFSVAFSLSEAPEIQHFVAREEEIAEMRTRLHSDGSRRSVILHGLGGIGKTQLAVAYTKRYRDEYSAIFWFNIKDEAAIQQSFTKVARQILQQHPHADRLSTLDLQQNHEVVEAVTTWFSLPGNTRWLLVYDNYDNPRLAGRQDDTTIDIIRFLPQAYQGSVIITTRSSQVSIGNQIRLKKLDSIDKSLQILSTTSGRYDLQDNIHARNLAEELDGLPLALATAGAYLRRVSISFADYLRLYKDSWARLHASTPTLGSYQDRTLCSTWQLSYDQIQGQNRLAAHLLQWWAYFDNEDIWFKLLQPEDQNGPAWIYDLADELEFNSALGTLYDYGLAETHISTDKSLGSTGYSIHACVHSWTINVLNEDWDVDLAKLALECVAARVPSQDELQFWALQRRLLSHATKCGAGVRDSDEGIEWALCSLGNLYSDQGKMQEAEDMYLRALRGYEKAWGPDHTSTLSTVNNLGSLYSSQGKMQEAEDIYLRALRGKEKAWGPDHASTLDTVNNLGRLYSSQGKMQEAEDMYLRALRGYEKAWGLDHTSTLSTVNNLGSLYSSQGKMQEAEDMYLRALRGYEKAWGPDHTSTLSTVNNLGSLYSSQGKMQEAEDMYLRALRGYEKAWGPDHTSTLSTVNNLGRLYSSQGKMQEAEDMYLRALRGYEKAIDPRTFPIYRPAINTIWNLGELFRTQDKLANAKQLYIQALTGLERLYKTSHPDVHALREVLSELDEALLVKSVVSRSVFENSASAQVSDKTTLAKSPKIRRRDAVKKMFHIFTK</sequence>
<evidence type="ECO:0000256" key="1">
    <source>
        <dbReference type="PROSITE-ProRule" id="PRU00339"/>
    </source>
</evidence>
<dbReference type="RefSeq" id="XP_045964124.1">
    <property type="nucleotide sequence ID" value="XM_046105304.1"/>
</dbReference>
<protein>
    <submittedName>
        <fullName evidence="4">Uncharacterized protein</fullName>
    </submittedName>
</protein>
<proteinExistence type="predicted"/>
<dbReference type="PANTHER" id="PTHR10622:SF13">
    <property type="entry name" value="NACHT DOMAIN-CONTAINING PROTEIN"/>
    <property type="match status" value="1"/>
</dbReference>
<feature type="repeat" description="TPR" evidence="1">
    <location>
        <begin position="839"/>
        <end position="872"/>
    </location>
</feature>
<dbReference type="OrthoDB" id="626167at2759"/>
<reference evidence="4" key="1">
    <citation type="journal article" date="2021" name="Nat. Commun.">
        <title>Genetic determinants of endophytism in the Arabidopsis root mycobiome.</title>
        <authorList>
            <person name="Mesny F."/>
            <person name="Miyauchi S."/>
            <person name="Thiergart T."/>
            <person name="Pickel B."/>
            <person name="Atanasova L."/>
            <person name="Karlsson M."/>
            <person name="Huettel B."/>
            <person name="Barry K.W."/>
            <person name="Haridas S."/>
            <person name="Chen C."/>
            <person name="Bauer D."/>
            <person name="Andreopoulos W."/>
            <person name="Pangilinan J."/>
            <person name="LaButti K."/>
            <person name="Riley R."/>
            <person name="Lipzen A."/>
            <person name="Clum A."/>
            <person name="Drula E."/>
            <person name="Henrissat B."/>
            <person name="Kohler A."/>
            <person name="Grigoriev I.V."/>
            <person name="Martin F.M."/>
            <person name="Hacquard S."/>
        </authorList>
    </citation>
    <scope>NUCLEOTIDE SEQUENCE</scope>
    <source>
        <strain evidence="4">MPI-SDFR-AT-0073</strain>
    </source>
</reference>
<dbReference type="AlphaFoldDB" id="A0A9P8UXI1"/>
<keyword evidence="1" id="KW-0802">TPR repeat</keyword>
<dbReference type="SUPFAM" id="SSF48452">
    <property type="entry name" value="TPR-like"/>
    <property type="match status" value="2"/>
</dbReference>
<dbReference type="SUPFAM" id="SSF52540">
    <property type="entry name" value="P-loop containing nucleoside triphosphate hydrolases"/>
    <property type="match status" value="1"/>
</dbReference>
<dbReference type="Gene3D" id="3.40.50.300">
    <property type="entry name" value="P-loop containing nucleotide triphosphate hydrolases"/>
    <property type="match status" value="1"/>
</dbReference>
<feature type="repeat" description="TPR" evidence="1">
    <location>
        <begin position="755"/>
        <end position="788"/>
    </location>
</feature>
<evidence type="ECO:0000259" key="2">
    <source>
        <dbReference type="Pfam" id="PF06985"/>
    </source>
</evidence>
<dbReference type="EMBL" id="JAGPXC010000001">
    <property type="protein sequence ID" value="KAH6659993.1"/>
    <property type="molecule type" value="Genomic_DNA"/>
</dbReference>
<dbReference type="InterPro" id="IPR011990">
    <property type="entry name" value="TPR-like_helical_dom_sf"/>
</dbReference>
<feature type="repeat" description="TPR" evidence="1">
    <location>
        <begin position="881"/>
        <end position="914"/>
    </location>
</feature>
<feature type="repeat" description="TPR" evidence="1">
    <location>
        <begin position="671"/>
        <end position="704"/>
    </location>
</feature>
<dbReference type="PANTHER" id="PTHR10622">
    <property type="entry name" value="HET DOMAIN-CONTAINING PROTEIN"/>
    <property type="match status" value="1"/>
</dbReference>
<dbReference type="PRINTS" id="PR00381">
    <property type="entry name" value="KINESINLIGHT"/>
</dbReference>
<feature type="repeat" description="TPR" evidence="1">
    <location>
        <begin position="797"/>
        <end position="830"/>
    </location>
</feature>
<gene>
    <name evidence="4" type="ORF">BKA67DRAFT_597731</name>
</gene>
<dbReference type="Gene3D" id="1.25.40.10">
    <property type="entry name" value="Tetratricopeptide repeat domain"/>
    <property type="match status" value="3"/>
</dbReference>
<dbReference type="InterPro" id="IPR041664">
    <property type="entry name" value="AAA_16"/>
</dbReference>
<feature type="domain" description="Orc1-like AAA ATPase" evidence="3">
    <location>
        <begin position="270"/>
        <end position="409"/>
    </location>
</feature>
<accession>A0A9P8UXI1</accession>
<evidence type="ECO:0000313" key="5">
    <source>
        <dbReference type="Proteomes" id="UP000758603"/>
    </source>
</evidence>
<evidence type="ECO:0000259" key="3">
    <source>
        <dbReference type="Pfam" id="PF13191"/>
    </source>
</evidence>
<organism evidence="4 5">
    <name type="scientific">Truncatella angustata</name>
    <dbReference type="NCBI Taxonomy" id="152316"/>
    <lineage>
        <taxon>Eukaryota</taxon>
        <taxon>Fungi</taxon>
        <taxon>Dikarya</taxon>
        <taxon>Ascomycota</taxon>
        <taxon>Pezizomycotina</taxon>
        <taxon>Sordariomycetes</taxon>
        <taxon>Xylariomycetidae</taxon>
        <taxon>Amphisphaeriales</taxon>
        <taxon>Sporocadaceae</taxon>
        <taxon>Truncatella</taxon>
    </lineage>
</organism>
<dbReference type="InterPro" id="IPR019734">
    <property type="entry name" value="TPR_rpt"/>
</dbReference>
<feature type="repeat" description="TPR" evidence="1">
    <location>
        <begin position="713"/>
        <end position="746"/>
    </location>
</feature>
<dbReference type="Pfam" id="PF13191">
    <property type="entry name" value="AAA_16"/>
    <property type="match status" value="1"/>
</dbReference>
<dbReference type="PROSITE" id="PS50005">
    <property type="entry name" value="TPR"/>
    <property type="match status" value="6"/>
</dbReference>
<dbReference type="InterPro" id="IPR010730">
    <property type="entry name" value="HET"/>
</dbReference>
<dbReference type="Pfam" id="PF06985">
    <property type="entry name" value="HET"/>
    <property type="match status" value="1"/>
</dbReference>
<dbReference type="SMART" id="SM00028">
    <property type="entry name" value="TPR"/>
    <property type="match status" value="7"/>
</dbReference>
<comment type="caution">
    <text evidence="4">The sequence shown here is derived from an EMBL/GenBank/DDBJ whole genome shotgun (WGS) entry which is preliminary data.</text>
</comment>
<dbReference type="NCBIfam" id="NF040586">
    <property type="entry name" value="FxSxx_TPR"/>
    <property type="match status" value="1"/>
</dbReference>
<dbReference type="Proteomes" id="UP000758603">
    <property type="component" value="Unassembled WGS sequence"/>
</dbReference>
<evidence type="ECO:0000313" key="4">
    <source>
        <dbReference type="EMBL" id="KAH6659993.1"/>
    </source>
</evidence>
<dbReference type="GO" id="GO:0043531">
    <property type="term" value="F:ADP binding"/>
    <property type="evidence" value="ECO:0007669"/>
    <property type="project" value="InterPro"/>
</dbReference>
<feature type="domain" description="Heterokaryon incompatibility" evidence="2">
    <location>
        <begin position="26"/>
        <end position="115"/>
    </location>
</feature>
<dbReference type="GeneID" id="70134195"/>